<dbReference type="PANTHER" id="PTHR30472">
    <property type="entry name" value="FERRIC ENTEROBACTIN TRANSPORT SYSTEM PERMEASE PROTEIN"/>
    <property type="match status" value="1"/>
</dbReference>
<accession>A0ABU1NWG0</accession>
<feature type="transmembrane region" description="Helical" evidence="8">
    <location>
        <begin position="103"/>
        <end position="122"/>
    </location>
</feature>
<feature type="transmembrane region" description="Helical" evidence="8">
    <location>
        <begin position="207"/>
        <end position="226"/>
    </location>
</feature>
<dbReference type="PANTHER" id="PTHR30472:SF64">
    <property type="entry name" value="IRON(3+)-HYDROXAMATE IMPORT SYSTEM PERMEASE PROTEIN FHUG"/>
    <property type="match status" value="1"/>
</dbReference>
<evidence type="ECO:0000313" key="10">
    <source>
        <dbReference type="Proteomes" id="UP001267290"/>
    </source>
</evidence>
<keyword evidence="3" id="KW-0813">Transport</keyword>
<dbReference type="Gene3D" id="1.10.3470.10">
    <property type="entry name" value="ABC transporter involved in vitamin B12 uptake, BtuC"/>
    <property type="match status" value="1"/>
</dbReference>
<keyword evidence="4" id="KW-1003">Cell membrane</keyword>
<feature type="transmembrane region" description="Helical" evidence="8">
    <location>
        <begin position="21"/>
        <end position="38"/>
    </location>
</feature>
<keyword evidence="10" id="KW-1185">Reference proteome</keyword>
<feature type="transmembrane region" description="Helical" evidence="8">
    <location>
        <begin position="292"/>
        <end position="310"/>
    </location>
</feature>
<sequence>MSELIKKHEAYKKKVAFRNTTIVLIFVSALIVSFIVSMNTGHTKLSALDTLRTLFGGGTEKENVILFDFRLPRITLSILVGAGLALSGCTVQGVTKNALADPGLLGISAGAGLMVILFTMFVGTASFLSVFTLPFLALLGAGLTAILIVVLAYKKTDGIAPMRLILTGVAMQAGISALTTVLVIKLDEEQFDFVAVWRAGSIWGGDWRFVLALLPWLLILIPYIIYNSRKLDVLSMSDDTAVSLGVSVVKQHRNMLFVSVALAASCVSVSGSISFVGLIAPHLARRLVGSRHIILIPVCALVGALLVSVADTLSRVILPPAGLPTGIIVAIIGAPYFLYLLATDNQRTRRG</sequence>
<dbReference type="RefSeq" id="WP_310499373.1">
    <property type="nucleotide sequence ID" value="NZ_JAVDSB010000004.1"/>
</dbReference>
<keyword evidence="6 8" id="KW-1133">Transmembrane helix</keyword>
<dbReference type="Proteomes" id="UP001267290">
    <property type="component" value="Unassembled WGS sequence"/>
</dbReference>
<dbReference type="InterPro" id="IPR000522">
    <property type="entry name" value="ABC_transptr_permease_BtuC"/>
</dbReference>
<feature type="transmembrane region" description="Helical" evidence="8">
    <location>
        <begin position="255"/>
        <end position="280"/>
    </location>
</feature>
<evidence type="ECO:0000256" key="1">
    <source>
        <dbReference type="ARBA" id="ARBA00004651"/>
    </source>
</evidence>
<keyword evidence="7 8" id="KW-0472">Membrane</keyword>
<feature type="transmembrane region" description="Helical" evidence="8">
    <location>
        <begin position="322"/>
        <end position="342"/>
    </location>
</feature>
<evidence type="ECO:0000256" key="6">
    <source>
        <dbReference type="ARBA" id="ARBA00022989"/>
    </source>
</evidence>
<organism evidence="9 10">
    <name type="scientific">Paenibacillus qinlingensis</name>
    <dbReference type="NCBI Taxonomy" id="1837343"/>
    <lineage>
        <taxon>Bacteria</taxon>
        <taxon>Bacillati</taxon>
        <taxon>Bacillota</taxon>
        <taxon>Bacilli</taxon>
        <taxon>Bacillales</taxon>
        <taxon>Paenibacillaceae</taxon>
        <taxon>Paenibacillus</taxon>
    </lineage>
</organism>
<dbReference type="SUPFAM" id="SSF81345">
    <property type="entry name" value="ABC transporter involved in vitamin B12 uptake, BtuC"/>
    <property type="match status" value="1"/>
</dbReference>
<evidence type="ECO:0000313" key="9">
    <source>
        <dbReference type="EMBL" id="MDR6551814.1"/>
    </source>
</evidence>
<feature type="transmembrane region" description="Helical" evidence="8">
    <location>
        <begin position="128"/>
        <end position="152"/>
    </location>
</feature>
<evidence type="ECO:0000256" key="7">
    <source>
        <dbReference type="ARBA" id="ARBA00023136"/>
    </source>
</evidence>
<evidence type="ECO:0000256" key="4">
    <source>
        <dbReference type="ARBA" id="ARBA00022475"/>
    </source>
</evidence>
<evidence type="ECO:0000256" key="5">
    <source>
        <dbReference type="ARBA" id="ARBA00022692"/>
    </source>
</evidence>
<dbReference type="InterPro" id="IPR037294">
    <property type="entry name" value="ABC_BtuC-like"/>
</dbReference>
<proteinExistence type="inferred from homology"/>
<comment type="similarity">
    <text evidence="2">Belongs to the binding-protein-dependent transport system permease family. FecCD subfamily.</text>
</comment>
<dbReference type="EMBL" id="JAVDSB010000004">
    <property type="protein sequence ID" value="MDR6551814.1"/>
    <property type="molecule type" value="Genomic_DNA"/>
</dbReference>
<evidence type="ECO:0000256" key="3">
    <source>
        <dbReference type="ARBA" id="ARBA00022448"/>
    </source>
</evidence>
<evidence type="ECO:0000256" key="8">
    <source>
        <dbReference type="SAM" id="Phobius"/>
    </source>
</evidence>
<feature type="transmembrane region" description="Helical" evidence="8">
    <location>
        <begin position="164"/>
        <end position="184"/>
    </location>
</feature>
<dbReference type="CDD" id="cd06550">
    <property type="entry name" value="TM_ABC_iron-siderophores_like"/>
    <property type="match status" value="1"/>
</dbReference>
<evidence type="ECO:0000256" key="2">
    <source>
        <dbReference type="ARBA" id="ARBA00007935"/>
    </source>
</evidence>
<dbReference type="Pfam" id="PF01032">
    <property type="entry name" value="FecCD"/>
    <property type="match status" value="1"/>
</dbReference>
<protein>
    <submittedName>
        <fullName evidence="9">Iron complex transport system permease protein</fullName>
    </submittedName>
</protein>
<feature type="transmembrane region" description="Helical" evidence="8">
    <location>
        <begin position="74"/>
        <end position="91"/>
    </location>
</feature>
<comment type="subcellular location">
    <subcellularLocation>
        <location evidence="1">Cell membrane</location>
        <topology evidence="1">Multi-pass membrane protein</topology>
    </subcellularLocation>
</comment>
<name>A0ABU1NWG0_9BACL</name>
<keyword evidence="5 8" id="KW-0812">Transmembrane</keyword>
<comment type="caution">
    <text evidence="9">The sequence shown here is derived from an EMBL/GenBank/DDBJ whole genome shotgun (WGS) entry which is preliminary data.</text>
</comment>
<gene>
    <name evidence="9" type="ORF">J2736_003003</name>
</gene>
<reference evidence="9 10" key="1">
    <citation type="submission" date="2023-07" db="EMBL/GenBank/DDBJ databases">
        <title>Sorghum-associated microbial communities from plants grown in Nebraska, USA.</title>
        <authorList>
            <person name="Schachtman D."/>
        </authorList>
    </citation>
    <scope>NUCLEOTIDE SEQUENCE [LARGE SCALE GENOMIC DNA]</scope>
    <source>
        <strain evidence="9 10">CC258</strain>
    </source>
</reference>